<protein>
    <submittedName>
        <fullName evidence="1">Uncharacterized protein</fullName>
    </submittedName>
</protein>
<dbReference type="EMBL" id="CAJZBQ010000063">
    <property type="protein sequence ID" value="CAG9335884.1"/>
    <property type="molecule type" value="Genomic_DNA"/>
</dbReference>
<sequence>MAKTWLRLQLKSLVRFSLEYRIFPLCDIINIPSGNKLKTKFRRFSAFSNFFLDRNLAYEPSLTCHQCSSHKSITKPETIIGKESWLIVISPVR</sequence>
<evidence type="ECO:0000313" key="1">
    <source>
        <dbReference type="EMBL" id="CAG9335884.1"/>
    </source>
</evidence>
<dbReference type="AlphaFoldDB" id="A0AAU9KGG4"/>
<evidence type="ECO:0000313" key="2">
    <source>
        <dbReference type="Proteomes" id="UP001162131"/>
    </source>
</evidence>
<accession>A0AAU9KGG4</accession>
<organism evidence="1 2">
    <name type="scientific">Blepharisma stoltei</name>
    <dbReference type="NCBI Taxonomy" id="1481888"/>
    <lineage>
        <taxon>Eukaryota</taxon>
        <taxon>Sar</taxon>
        <taxon>Alveolata</taxon>
        <taxon>Ciliophora</taxon>
        <taxon>Postciliodesmatophora</taxon>
        <taxon>Heterotrichea</taxon>
        <taxon>Heterotrichida</taxon>
        <taxon>Blepharismidae</taxon>
        <taxon>Blepharisma</taxon>
    </lineage>
</organism>
<dbReference type="Proteomes" id="UP001162131">
    <property type="component" value="Unassembled WGS sequence"/>
</dbReference>
<proteinExistence type="predicted"/>
<name>A0AAU9KGG4_9CILI</name>
<keyword evidence="2" id="KW-1185">Reference proteome</keyword>
<reference evidence="1" key="1">
    <citation type="submission" date="2021-09" db="EMBL/GenBank/DDBJ databases">
        <authorList>
            <consortium name="AG Swart"/>
            <person name="Singh M."/>
            <person name="Singh A."/>
            <person name="Seah K."/>
            <person name="Emmerich C."/>
        </authorList>
    </citation>
    <scope>NUCLEOTIDE SEQUENCE</scope>
    <source>
        <strain evidence="1">ATCC30299</strain>
    </source>
</reference>
<comment type="caution">
    <text evidence="1">The sequence shown here is derived from an EMBL/GenBank/DDBJ whole genome shotgun (WGS) entry which is preliminary data.</text>
</comment>
<gene>
    <name evidence="1" type="ORF">BSTOLATCC_MIC65204</name>
</gene>